<comment type="subcellular location">
    <subcellularLocation>
        <location evidence="2">Host endomembrane system</location>
        <topology evidence="2">Peripheral membrane protein</topology>
    </subcellularLocation>
    <subcellularLocation>
        <location evidence="1">Virion</location>
    </subcellularLocation>
</comment>
<protein>
    <recommendedName>
        <fullName evidence="3">Matrix protein</fullName>
    </recommendedName>
</protein>
<keyword evidence="10" id="KW-1185">Reference proteome</keyword>
<dbReference type="InterPro" id="IPR009397">
    <property type="entry name" value="Vesiculo_matrix"/>
</dbReference>
<dbReference type="GO" id="GO:0019031">
    <property type="term" value="C:viral envelope"/>
    <property type="evidence" value="ECO:0007669"/>
    <property type="project" value="InterPro"/>
</dbReference>
<evidence type="ECO:0000313" key="10">
    <source>
        <dbReference type="Proteomes" id="UP000232633"/>
    </source>
</evidence>
<dbReference type="EMBL" id="FJ952155">
    <property type="protein sequence ID" value="ADB88757.1"/>
    <property type="molecule type" value="Viral_cRNA"/>
</dbReference>
<keyword evidence="4" id="KW-0946">Virion</keyword>
<proteinExistence type="predicted"/>
<evidence type="ECO:0000256" key="3">
    <source>
        <dbReference type="ARBA" id="ARBA00017678"/>
    </source>
</evidence>
<keyword evidence="5" id="KW-1043">Host membrane</keyword>
<evidence type="ECO:0000256" key="8">
    <source>
        <dbReference type="SAM" id="MobiDB-lite"/>
    </source>
</evidence>
<evidence type="ECO:0000256" key="7">
    <source>
        <dbReference type="ARBA" id="ARBA00023311"/>
    </source>
</evidence>
<dbReference type="Proteomes" id="UP000232633">
    <property type="component" value="Segment"/>
</dbReference>
<evidence type="ECO:0000256" key="1">
    <source>
        <dbReference type="ARBA" id="ARBA00004328"/>
    </source>
</evidence>
<reference evidence="9 10" key="1">
    <citation type="journal article" date="2011" name="Virus Res.">
        <title>Characterization of Durham virus, a novel rhabdovirus that encodes both a C and SH protein.</title>
        <authorList>
            <person name="Allison A.B."/>
            <person name="Palacios G."/>
            <person name="Travassos da Rosa A."/>
            <person name="Popov V.L."/>
            <person name="Lu L."/>
            <person name="Xiao S.Y."/>
            <person name="Detoy K."/>
            <person name="Briese T."/>
            <person name="Lipkin W.I."/>
            <person name="Keel M.K."/>
            <person name="Stallknecht D.E."/>
            <person name="Bishop G.R."/>
            <person name="Tesh R.B."/>
        </authorList>
    </citation>
    <scope>NUCLEOTIDE SEQUENCE [LARGE SCALE GENOMIC DNA]</scope>
</reference>
<dbReference type="KEGG" id="vg:37616363"/>
<dbReference type="RefSeq" id="YP_009505523.1">
    <property type="nucleotide sequence ID" value="NC_038284.1"/>
</dbReference>
<evidence type="ECO:0000313" key="9">
    <source>
        <dbReference type="EMBL" id="ADB88757.1"/>
    </source>
</evidence>
<dbReference type="GO" id="GO:0033645">
    <property type="term" value="C:host cell endomembrane system"/>
    <property type="evidence" value="ECO:0007669"/>
    <property type="project" value="UniProtKB-SubCell"/>
</dbReference>
<evidence type="ECO:0000256" key="2">
    <source>
        <dbReference type="ARBA" id="ARBA00004531"/>
    </source>
</evidence>
<evidence type="ECO:0000256" key="6">
    <source>
        <dbReference type="ARBA" id="ARBA00023136"/>
    </source>
</evidence>
<keyword evidence="7" id="KW-0468">Viral matrix protein</keyword>
<organism evidence="9 10">
    <name type="scientific">Durham virus</name>
    <dbReference type="NCBI Taxonomy" id="710545"/>
    <lineage>
        <taxon>Viruses</taxon>
        <taxon>Riboviria</taxon>
        <taxon>Orthornavirae</taxon>
        <taxon>Negarnaviricota</taxon>
        <taxon>Haploviricotina</taxon>
        <taxon>Monjiviricetes</taxon>
        <taxon>Mononegavirales</taxon>
        <taxon>Rhabdoviridae</taxon>
        <taxon>Alpharhabdovirinae</taxon>
        <taxon>Tupavirus</taxon>
        <taxon>Tupavirus durham</taxon>
    </lineage>
</organism>
<sequence>MFRLFSFGGSSDNDDRMPKFAPVTENAGVERPEPQSTTKSVPFQVDMTMVISTNNPGVKDSDVRDLVRVWASAYQGPYLLEPMIKAVALAAMYNLMRDASFEGVIKYSASLTDVLTFNFPDNSSIPEQYLNYKYSGMIPVLKNNFSFLLTCRFTHTPLRGPHWSSLLKKDPTNSEQRAWLVDELKTLSCNKFY</sequence>
<dbReference type="GeneID" id="37616363"/>
<name>D6C4E6_9RHAB</name>
<keyword evidence="6" id="KW-0472">Membrane</keyword>
<evidence type="ECO:0000256" key="5">
    <source>
        <dbReference type="ARBA" id="ARBA00022870"/>
    </source>
</evidence>
<dbReference type="Pfam" id="PF06326">
    <property type="entry name" value="Vesiculo_matrix"/>
    <property type="match status" value="1"/>
</dbReference>
<feature type="region of interest" description="Disordered" evidence="8">
    <location>
        <begin position="1"/>
        <end position="38"/>
    </location>
</feature>
<evidence type="ECO:0000256" key="4">
    <source>
        <dbReference type="ARBA" id="ARBA00022844"/>
    </source>
</evidence>
<dbReference type="GO" id="GO:0039660">
    <property type="term" value="F:structural constituent of virion"/>
    <property type="evidence" value="ECO:0007669"/>
    <property type="project" value="UniProtKB-KW"/>
</dbReference>
<accession>D6C4E6</accession>